<evidence type="ECO:0000313" key="18">
    <source>
        <dbReference type="EMBL" id="XCB35024.1"/>
    </source>
</evidence>
<keyword evidence="10 14" id="KW-0573">Peptidoglycan synthesis</keyword>
<feature type="binding site" evidence="14">
    <location>
        <begin position="119"/>
        <end position="125"/>
    </location>
    <ligand>
        <name>ATP</name>
        <dbReference type="ChEBI" id="CHEBI:30616"/>
    </ligand>
</feature>
<dbReference type="GO" id="GO:0008360">
    <property type="term" value="P:regulation of cell shape"/>
    <property type="evidence" value="ECO:0007669"/>
    <property type="project" value="UniProtKB-KW"/>
</dbReference>
<evidence type="ECO:0000259" key="15">
    <source>
        <dbReference type="Pfam" id="PF01225"/>
    </source>
</evidence>
<comment type="subcellular location">
    <subcellularLocation>
        <location evidence="1 14">Cytoplasm</location>
    </subcellularLocation>
</comment>
<dbReference type="SUPFAM" id="SSF53623">
    <property type="entry name" value="MurD-like peptide ligases, catalytic domain"/>
    <property type="match status" value="1"/>
</dbReference>
<evidence type="ECO:0000256" key="12">
    <source>
        <dbReference type="ARBA" id="ARBA00023316"/>
    </source>
</evidence>
<gene>
    <name evidence="14 18" type="primary">murC</name>
    <name evidence="18" type="ORF">RBB77_09050</name>
</gene>
<keyword evidence="8 14" id="KW-0067">ATP-binding</keyword>
<dbReference type="Pfam" id="PF02875">
    <property type="entry name" value="Mur_ligase_C"/>
    <property type="match status" value="1"/>
</dbReference>
<dbReference type="Gene3D" id="3.40.1190.10">
    <property type="entry name" value="Mur-like, catalytic domain"/>
    <property type="match status" value="1"/>
</dbReference>
<dbReference type="PANTHER" id="PTHR43445:SF3">
    <property type="entry name" value="UDP-N-ACETYLMURAMATE--L-ALANINE LIGASE"/>
    <property type="match status" value="1"/>
</dbReference>
<dbReference type="SUPFAM" id="SSF53244">
    <property type="entry name" value="MurD-like peptide ligases, peptide-binding domain"/>
    <property type="match status" value="1"/>
</dbReference>
<evidence type="ECO:0000256" key="7">
    <source>
        <dbReference type="ARBA" id="ARBA00022741"/>
    </source>
</evidence>
<sequence>MFVPGHFLFAPSQRIHFIGIGGIGMSGIAEILLTMGYSVSGSDLRRSAVTDRLLGMGARIFEGHLASNAAASDVVVTSSAVAKDNPEVVEARERKIPVIQRAEMLAELMRLKYGIAVAGMHGKTTTTSMVAAVLAGGGLDPTVVVGGRVNALGSNARLGNSQYLVAEADESDRSFLKLSPVLAVVTNLDREHMDCYRDMEDVEGAFVEFMDRLPFYGATTACVDNSLLRTVLPRVRRRIYTYGESVDADFRTEVLPKDEDCHSCFAVNYKGLVLGKFRVHVPGRHNVLNATAAVAVGVQLGVAPDQIAAGLETFRGVDRRFQIKGEVRGVTVVDDYGHHPTEIVATLRAARECGYGRVHVLFQPHRFTRTRDLMTEFAGAFKDADSVEVLDIYAASEHPIEGVDAQALVKAIRAKGGDRVEYAASVADGVGALVREAEEGDVILTLGAGSVSQAGAVLLEALGTNG</sequence>
<keyword evidence="4 14" id="KW-0963">Cytoplasm</keyword>
<dbReference type="Gene3D" id="3.40.50.720">
    <property type="entry name" value="NAD(P)-binding Rossmann-like Domain"/>
    <property type="match status" value="1"/>
</dbReference>
<dbReference type="InterPro" id="IPR036615">
    <property type="entry name" value="Mur_ligase_C_dom_sf"/>
</dbReference>
<accession>A0AAU7ZVR9</accession>
<evidence type="ECO:0000256" key="8">
    <source>
        <dbReference type="ARBA" id="ARBA00022840"/>
    </source>
</evidence>
<evidence type="ECO:0000256" key="3">
    <source>
        <dbReference type="ARBA" id="ARBA00012211"/>
    </source>
</evidence>
<dbReference type="RefSeq" id="WP_353066688.1">
    <property type="nucleotide sequence ID" value="NZ_CP132942.1"/>
</dbReference>
<evidence type="ECO:0000256" key="9">
    <source>
        <dbReference type="ARBA" id="ARBA00022960"/>
    </source>
</evidence>
<evidence type="ECO:0000256" key="6">
    <source>
        <dbReference type="ARBA" id="ARBA00022618"/>
    </source>
</evidence>
<dbReference type="GO" id="GO:0071555">
    <property type="term" value="P:cell wall organization"/>
    <property type="evidence" value="ECO:0007669"/>
    <property type="project" value="UniProtKB-KW"/>
</dbReference>
<dbReference type="SUPFAM" id="SSF51984">
    <property type="entry name" value="MurCD N-terminal domain"/>
    <property type="match status" value="1"/>
</dbReference>
<evidence type="ECO:0000259" key="16">
    <source>
        <dbReference type="Pfam" id="PF02875"/>
    </source>
</evidence>
<reference evidence="18" key="1">
    <citation type="submission" date="2023-08" db="EMBL/GenBank/DDBJ databases">
        <authorList>
            <person name="Messyasz A."/>
            <person name="Mannisto M.K."/>
            <person name="Kerkhof L.J."/>
            <person name="Haggblom M."/>
        </authorList>
    </citation>
    <scope>NUCLEOTIDE SEQUENCE</scope>
    <source>
        <strain evidence="18">X5P6</strain>
    </source>
</reference>
<evidence type="ECO:0000256" key="1">
    <source>
        <dbReference type="ARBA" id="ARBA00004496"/>
    </source>
</evidence>
<dbReference type="HAMAP" id="MF_00046">
    <property type="entry name" value="MurC"/>
    <property type="match status" value="1"/>
</dbReference>
<keyword evidence="11 14" id="KW-0131">Cell cycle</keyword>
<dbReference type="EMBL" id="CP132942">
    <property type="protein sequence ID" value="XCB35024.1"/>
    <property type="molecule type" value="Genomic_DNA"/>
</dbReference>
<protein>
    <recommendedName>
        <fullName evidence="3 14">UDP-N-acetylmuramate--L-alanine ligase</fullName>
        <ecNumber evidence="3 14">6.3.2.8</ecNumber>
    </recommendedName>
    <alternativeName>
        <fullName evidence="14">UDP-N-acetylmuramoyl-L-alanine synthetase</fullName>
    </alternativeName>
</protein>
<dbReference type="InterPro" id="IPR000713">
    <property type="entry name" value="Mur_ligase_N"/>
</dbReference>
<feature type="domain" description="Mur ligase N-terminal catalytic" evidence="15">
    <location>
        <begin position="14"/>
        <end position="113"/>
    </location>
</feature>
<comment type="pathway">
    <text evidence="2 14">Cell wall biogenesis; peptidoglycan biosynthesis.</text>
</comment>
<evidence type="ECO:0000256" key="2">
    <source>
        <dbReference type="ARBA" id="ARBA00004752"/>
    </source>
</evidence>
<keyword evidence="7 14" id="KW-0547">Nucleotide-binding</keyword>
<evidence type="ECO:0000256" key="4">
    <source>
        <dbReference type="ARBA" id="ARBA00022490"/>
    </source>
</evidence>
<comment type="function">
    <text evidence="14">Cell wall formation.</text>
</comment>
<dbReference type="InterPro" id="IPR036565">
    <property type="entry name" value="Mur-like_cat_sf"/>
</dbReference>
<dbReference type="InterPro" id="IPR004101">
    <property type="entry name" value="Mur_ligase_C"/>
</dbReference>
<dbReference type="InterPro" id="IPR013221">
    <property type="entry name" value="Mur_ligase_cen"/>
</dbReference>
<keyword evidence="12 14" id="KW-0961">Cell wall biogenesis/degradation</keyword>
<keyword evidence="9 14" id="KW-0133">Cell shape</keyword>
<dbReference type="EC" id="6.3.2.8" evidence="3 14"/>
<keyword evidence="6 14" id="KW-0132">Cell division</keyword>
<dbReference type="GO" id="GO:0009252">
    <property type="term" value="P:peptidoglycan biosynthetic process"/>
    <property type="evidence" value="ECO:0007669"/>
    <property type="project" value="UniProtKB-UniRule"/>
</dbReference>
<dbReference type="GO" id="GO:0008763">
    <property type="term" value="F:UDP-N-acetylmuramate-L-alanine ligase activity"/>
    <property type="evidence" value="ECO:0007669"/>
    <property type="project" value="UniProtKB-UniRule"/>
</dbReference>
<feature type="domain" description="Mur ligase central" evidence="17">
    <location>
        <begin position="117"/>
        <end position="296"/>
    </location>
</feature>
<evidence type="ECO:0000256" key="13">
    <source>
        <dbReference type="ARBA" id="ARBA00047833"/>
    </source>
</evidence>
<feature type="domain" description="Mur ligase C-terminal" evidence="16">
    <location>
        <begin position="319"/>
        <end position="449"/>
    </location>
</feature>
<dbReference type="InterPro" id="IPR050061">
    <property type="entry name" value="MurCDEF_pg_biosynth"/>
</dbReference>
<dbReference type="NCBIfam" id="TIGR01082">
    <property type="entry name" value="murC"/>
    <property type="match status" value="1"/>
</dbReference>
<proteinExistence type="inferred from homology"/>
<dbReference type="GO" id="GO:0005737">
    <property type="term" value="C:cytoplasm"/>
    <property type="evidence" value="ECO:0007669"/>
    <property type="project" value="UniProtKB-SubCell"/>
</dbReference>
<comment type="similarity">
    <text evidence="14">Belongs to the MurCDEF family.</text>
</comment>
<dbReference type="Pfam" id="PF01225">
    <property type="entry name" value="Mur_ligase"/>
    <property type="match status" value="1"/>
</dbReference>
<dbReference type="PANTHER" id="PTHR43445">
    <property type="entry name" value="UDP-N-ACETYLMURAMATE--L-ALANINE LIGASE-RELATED"/>
    <property type="match status" value="1"/>
</dbReference>
<dbReference type="InterPro" id="IPR005758">
    <property type="entry name" value="UDP-N-AcMur_Ala_ligase_MurC"/>
</dbReference>
<name>A0AAU7ZVR9_9BACT</name>
<dbReference type="GO" id="GO:0005524">
    <property type="term" value="F:ATP binding"/>
    <property type="evidence" value="ECO:0007669"/>
    <property type="project" value="UniProtKB-UniRule"/>
</dbReference>
<organism evidence="18">
    <name type="scientific">Tunturiibacter psychrotolerans</name>
    <dbReference type="NCBI Taxonomy" id="3069686"/>
    <lineage>
        <taxon>Bacteria</taxon>
        <taxon>Pseudomonadati</taxon>
        <taxon>Acidobacteriota</taxon>
        <taxon>Terriglobia</taxon>
        <taxon>Terriglobales</taxon>
        <taxon>Acidobacteriaceae</taxon>
        <taxon>Tunturiibacter</taxon>
    </lineage>
</organism>
<dbReference type="Gene3D" id="3.90.190.20">
    <property type="entry name" value="Mur ligase, C-terminal domain"/>
    <property type="match status" value="1"/>
</dbReference>
<evidence type="ECO:0000256" key="14">
    <source>
        <dbReference type="HAMAP-Rule" id="MF_00046"/>
    </source>
</evidence>
<dbReference type="Pfam" id="PF08245">
    <property type="entry name" value="Mur_ligase_M"/>
    <property type="match status" value="1"/>
</dbReference>
<evidence type="ECO:0000256" key="10">
    <source>
        <dbReference type="ARBA" id="ARBA00022984"/>
    </source>
</evidence>
<dbReference type="GO" id="GO:0051301">
    <property type="term" value="P:cell division"/>
    <property type="evidence" value="ECO:0007669"/>
    <property type="project" value="UniProtKB-KW"/>
</dbReference>
<evidence type="ECO:0000256" key="11">
    <source>
        <dbReference type="ARBA" id="ARBA00023306"/>
    </source>
</evidence>
<comment type="catalytic activity">
    <reaction evidence="13 14">
        <text>UDP-N-acetyl-alpha-D-muramate + L-alanine + ATP = UDP-N-acetyl-alpha-D-muramoyl-L-alanine + ADP + phosphate + H(+)</text>
        <dbReference type="Rhea" id="RHEA:23372"/>
        <dbReference type="ChEBI" id="CHEBI:15378"/>
        <dbReference type="ChEBI" id="CHEBI:30616"/>
        <dbReference type="ChEBI" id="CHEBI:43474"/>
        <dbReference type="ChEBI" id="CHEBI:57972"/>
        <dbReference type="ChEBI" id="CHEBI:70757"/>
        <dbReference type="ChEBI" id="CHEBI:83898"/>
        <dbReference type="ChEBI" id="CHEBI:456216"/>
        <dbReference type="EC" id="6.3.2.8"/>
    </reaction>
</comment>
<dbReference type="AlphaFoldDB" id="A0AAU7ZVR9"/>
<evidence type="ECO:0000256" key="5">
    <source>
        <dbReference type="ARBA" id="ARBA00022598"/>
    </source>
</evidence>
<reference evidence="18" key="2">
    <citation type="journal article" date="2024" name="Environ. Microbiol.">
        <title>Genome analysis and description of Tunturibacter gen. nov. expands the diversity of Terriglobia in tundra soils.</title>
        <authorList>
            <person name="Messyasz A."/>
            <person name="Mannisto M.K."/>
            <person name="Kerkhof L.J."/>
            <person name="Haggblom M.M."/>
        </authorList>
    </citation>
    <scope>NUCLEOTIDE SEQUENCE</scope>
    <source>
        <strain evidence="18">X5P6</strain>
    </source>
</reference>
<evidence type="ECO:0000259" key="17">
    <source>
        <dbReference type="Pfam" id="PF08245"/>
    </source>
</evidence>
<keyword evidence="5 14" id="KW-0436">Ligase</keyword>
<dbReference type="KEGG" id="tpsc:RBB77_09050"/>